<evidence type="ECO:0000256" key="1">
    <source>
        <dbReference type="SAM" id="Coils"/>
    </source>
</evidence>
<dbReference type="InterPro" id="IPR014710">
    <property type="entry name" value="RmlC-like_jellyroll"/>
</dbReference>
<dbReference type="AlphaFoldDB" id="W6M1B2"/>
<dbReference type="PROSITE" id="PS00888">
    <property type="entry name" value="CNMP_BINDING_1"/>
    <property type="match status" value="1"/>
</dbReference>
<proteinExistence type="predicted"/>
<dbReference type="EMBL" id="CBTJ020000020">
    <property type="protein sequence ID" value="CDI01222.1"/>
    <property type="molecule type" value="Genomic_DNA"/>
</dbReference>
<dbReference type="InterPro" id="IPR018490">
    <property type="entry name" value="cNMP-bd_dom_sf"/>
</dbReference>
<dbReference type="Proteomes" id="UP000035760">
    <property type="component" value="Unassembled WGS sequence"/>
</dbReference>
<dbReference type="Gene3D" id="2.60.120.10">
    <property type="entry name" value="Jelly Rolls"/>
    <property type="match status" value="1"/>
</dbReference>
<dbReference type="PANTHER" id="PTHR23011">
    <property type="entry name" value="CYCLIC NUCLEOTIDE-BINDING DOMAIN CONTAINING PROTEIN"/>
    <property type="match status" value="1"/>
</dbReference>
<gene>
    <name evidence="3" type="ORF">BN873_150010</name>
</gene>
<name>W6M1B2_9GAMM</name>
<feature type="coiled-coil region" evidence="1">
    <location>
        <begin position="144"/>
        <end position="198"/>
    </location>
</feature>
<dbReference type="RefSeq" id="WP_048670343.1">
    <property type="nucleotide sequence ID" value="NZ_CBTJ020000020.1"/>
</dbReference>
<dbReference type="STRING" id="1400863.BN873_150010"/>
<accession>W6M1B2</accession>
<feature type="domain" description="Cyclic nucleotide-binding" evidence="2">
    <location>
        <begin position="22"/>
        <end position="120"/>
    </location>
</feature>
<evidence type="ECO:0000259" key="2">
    <source>
        <dbReference type="PROSITE" id="PS50042"/>
    </source>
</evidence>
<dbReference type="InterPro" id="IPR018488">
    <property type="entry name" value="cNMP-bd_CS"/>
</dbReference>
<organism evidence="3 4">
    <name type="scientific">Candidatus Competibacter denitrificans Run_A_D11</name>
    <dbReference type="NCBI Taxonomy" id="1400863"/>
    <lineage>
        <taxon>Bacteria</taxon>
        <taxon>Pseudomonadati</taxon>
        <taxon>Pseudomonadota</taxon>
        <taxon>Gammaproteobacteria</taxon>
        <taxon>Candidatus Competibacteraceae</taxon>
        <taxon>Candidatus Competibacter</taxon>
    </lineage>
</organism>
<keyword evidence="1" id="KW-0175">Coiled coil</keyword>
<evidence type="ECO:0000313" key="3">
    <source>
        <dbReference type="EMBL" id="CDI01222.1"/>
    </source>
</evidence>
<reference evidence="3" key="2">
    <citation type="submission" date="2014-03" db="EMBL/GenBank/DDBJ databases">
        <title>Candidatus Competibacter-lineage genomes retrieved from metagenomes reveal functional metabolic diversity.</title>
        <authorList>
            <person name="McIlroy S.J."/>
            <person name="Albertsen M."/>
            <person name="Andresen E.K."/>
            <person name="Saunders A.M."/>
            <person name="Kristiansen R."/>
            <person name="Stokholm-Bjerregaard M."/>
            <person name="Nielsen K.L."/>
            <person name="Nielsen P.H."/>
        </authorList>
    </citation>
    <scope>NUCLEOTIDE SEQUENCE</scope>
    <source>
        <strain evidence="3">Run_A_D11</strain>
    </source>
</reference>
<dbReference type="PROSITE" id="PS50042">
    <property type="entry name" value="CNMP_BINDING_3"/>
    <property type="match status" value="1"/>
</dbReference>
<comment type="caution">
    <text evidence="3">The sequence shown here is derived from an EMBL/GenBank/DDBJ whole genome shotgun (WGS) entry which is preliminary data.</text>
</comment>
<protein>
    <recommendedName>
        <fullName evidence="2">Cyclic nucleotide-binding domain-containing protein</fullName>
    </recommendedName>
</protein>
<evidence type="ECO:0000313" key="4">
    <source>
        <dbReference type="Proteomes" id="UP000035760"/>
    </source>
</evidence>
<dbReference type="Pfam" id="PF00027">
    <property type="entry name" value="cNMP_binding"/>
    <property type="match status" value="1"/>
</dbReference>
<keyword evidence="4" id="KW-1185">Reference proteome</keyword>
<dbReference type="CDD" id="cd00038">
    <property type="entry name" value="CAP_ED"/>
    <property type="match status" value="1"/>
</dbReference>
<dbReference type="SUPFAM" id="SSF51206">
    <property type="entry name" value="cAMP-binding domain-like"/>
    <property type="match status" value="1"/>
</dbReference>
<dbReference type="SMART" id="SM00100">
    <property type="entry name" value="cNMP"/>
    <property type="match status" value="1"/>
</dbReference>
<reference evidence="3" key="1">
    <citation type="submission" date="2013-07" db="EMBL/GenBank/DDBJ databases">
        <authorList>
            <person name="McIlroy S."/>
        </authorList>
    </citation>
    <scope>NUCLEOTIDE SEQUENCE [LARGE SCALE GENOMIC DNA]</scope>
    <source>
        <strain evidence="3">Run_A_D11</strain>
    </source>
</reference>
<dbReference type="PANTHER" id="PTHR23011:SF28">
    <property type="entry name" value="CYCLIC NUCLEOTIDE-BINDING DOMAIN CONTAINING PROTEIN"/>
    <property type="match status" value="1"/>
</dbReference>
<sequence length="204" mass="22922">MRIYQSDPALPELVDRLRKIPFLNAFQDQQLKNILSVSRILAYNPDEIIIPEGAIGGQFYVLLGGKVRVVKNQNQIASLCRAGDLFGELSALGNEIRTASVVAVEPTWCLELNPESFETLPATERDACYSLIYRFIAQIVAARLKKTTDELALVTAELETTRRNLTELQSNSKQSTFNGELTQAIEQLRRTKDRLARLGRPTEE</sequence>
<dbReference type="InterPro" id="IPR000595">
    <property type="entry name" value="cNMP-bd_dom"/>
</dbReference>